<accession>A0A2B7YE43</accession>
<sequence length="98" mass="10732">MSPVIIAAVALLPLPAIAADGWDEFTANLAADLGPLIALFEEQVTKQFLSELMSKWDNVIFAMAPLGIFDRGGVSDLGLRQIITQSVYWKGARKSRKR</sequence>
<gene>
    <name evidence="2" type="ORF">AJ79_00293</name>
</gene>
<proteinExistence type="predicted"/>
<feature type="signal peptide" evidence="1">
    <location>
        <begin position="1"/>
        <end position="19"/>
    </location>
</feature>
<keyword evidence="3" id="KW-1185">Reference proteome</keyword>
<name>A0A2B7YE43_9EURO</name>
<keyword evidence="1" id="KW-0732">Signal</keyword>
<comment type="caution">
    <text evidence="2">The sequence shown here is derived from an EMBL/GenBank/DDBJ whole genome shotgun (WGS) entry which is preliminary data.</text>
</comment>
<dbReference type="STRING" id="1447875.A0A2B7YE43"/>
<dbReference type="EMBL" id="PDNB01000002">
    <property type="protein sequence ID" value="PGH18877.1"/>
    <property type="molecule type" value="Genomic_DNA"/>
</dbReference>
<evidence type="ECO:0000313" key="2">
    <source>
        <dbReference type="EMBL" id="PGH18877.1"/>
    </source>
</evidence>
<evidence type="ECO:0000256" key="1">
    <source>
        <dbReference type="SAM" id="SignalP"/>
    </source>
</evidence>
<organism evidence="2 3">
    <name type="scientific">Helicocarpus griseus UAMH5409</name>
    <dbReference type="NCBI Taxonomy" id="1447875"/>
    <lineage>
        <taxon>Eukaryota</taxon>
        <taxon>Fungi</taxon>
        <taxon>Dikarya</taxon>
        <taxon>Ascomycota</taxon>
        <taxon>Pezizomycotina</taxon>
        <taxon>Eurotiomycetes</taxon>
        <taxon>Eurotiomycetidae</taxon>
        <taxon>Onygenales</taxon>
        <taxon>Ajellomycetaceae</taxon>
        <taxon>Helicocarpus</taxon>
    </lineage>
</organism>
<dbReference type="Proteomes" id="UP000223968">
    <property type="component" value="Unassembled WGS sequence"/>
</dbReference>
<dbReference type="OrthoDB" id="4195095at2759"/>
<evidence type="ECO:0000313" key="3">
    <source>
        <dbReference type="Proteomes" id="UP000223968"/>
    </source>
</evidence>
<feature type="chain" id="PRO_5012835169" evidence="1">
    <location>
        <begin position="20"/>
        <end position="98"/>
    </location>
</feature>
<dbReference type="AlphaFoldDB" id="A0A2B7YE43"/>
<protein>
    <submittedName>
        <fullName evidence="2">Uncharacterized protein</fullName>
    </submittedName>
</protein>
<reference evidence="2 3" key="1">
    <citation type="submission" date="2017-10" db="EMBL/GenBank/DDBJ databases">
        <title>Comparative genomics in systemic dimorphic fungi from Ajellomycetaceae.</title>
        <authorList>
            <person name="Munoz J.F."/>
            <person name="Mcewen J.G."/>
            <person name="Clay O.K."/>
            <person name="Cuomo C.A."/>
        </authorList>
    </citation>
    <scope>NUCLEOTIDE SEQUENCE [LARGE SCALE GENOMIC DNA]</scope>
    <source>
        <strain evidence="2 3">UAMH5409</strain>
    </source>
</reference>